<dbReference type="PRINTS" id="PR01452">
    <property type="entry name" value="LNOTCHREPEAT"/>
</dbReference>
<dbReference type="FunFam" id="2.10.25.10:FF:000143">
    <property type="entry name" value="Protein crumbs 1"/>
    <property type="match status" value="1"/>
</dbReference>
<evidence type="ECO:0000256" key="18">
    <source>
        <dbReference type="ARBA" id="ARBA00023163"/>
    </source>
</evidence>
<dbReference type="FunFam" id="2.10.25.10:FF:000247">
    <property type="entry name" value="Delta/notch like EGF repeat containing"/>
    <property type="match status" value="1"/>
</dbReference>
<feature type="domain" description="EGF-like" evidence="24">
    <location>
        <begin position="487"/>
        <end position="523"/>
    </location>
</feature>
<evidence type="ECO:0000256" key="15">
    <source>
        <dbReference type="ARBA" id="ARBA00023136"/>
    </source>
</evidence>
<keyword evidence="11" id="KW-0914">Notch signaling pathway</keyword>
<organism evidence="27 29">
    <name type="scientific">Dracunculus medinensis</name>
    <name type="common">Guinea worm</name>
    <dbReference type="NCBI Taxonomy" id="318479"/>
    <lineage>
        <taxon>Eukaryota</taxon>
        <taxon>Metazoa</taxon>
        <taxon>Ecdysozoa</taxon>
        <taxon>Nematoda</taxon>
        <taxon>Chromadorea</taxon>
        <taxon>Rhabditida</taxon>
        <taxon>Spirurina</taxon>
        <taxon>Dracunculoidea</taxon>
        <taxon>Dracunculidae</taxon>
        <taxon>Dracunculus</taxon>
    </lineage>
</organism>
<evidence type="ECO:0000256" key="8">
    <source>
        <dbReference type="ARBA" id="ARBA00022737"/>
    </source>
</evidence>
<keyword evidence="19" id="KW-0325">Glycoprotein</keyword>
<dbReference type="FunFam" id="2.10.25.10:FF:000012">
    <property type="entry name" value="Delta-like protein"/>
    <property type="match status" value="1"/>
</dbReference>
<dbReference type="GO" id="GO:0001708">
    <property type="term" value="P:cell fate specification"/>
    <property type="evidence" value="ECO:0007669"/>
    <property type="project" value="UniProtKB-ARBA"/>
</dbReference>
<dbReference type="SMART" id="SM00004">
    <property type="entry name" value="NL"/>
    <property type="match status" value="3"/>
</dbReference>
<dbReference type="Proteomes" id="UP000274756">
    <property type="component" value="Unassembled WGS sequence"/>
</dbReference>
<feature type="disulfide bond" evidence="22">
    <location>
        <begin position="534"/>
        <end position="551"/>
    </location>
</feature>
<dbReference type="AlphaFoldDB" id="A0A158Q561"/>
<evidence type="ECO:0000256" key="11">
    <source>
        <dbReference type="ARBA" id="ARBA00022976"/>
    </source>
</evidence>
<gene>
    <name evidence="26" type="ORF">DME_LOCUS9665</name>
</gene>
<dbReference type="InterPro" id="IPR011656">
    <property type="entry name" value="Notch_NODP_dom"/>
</dbReference>
<feature type="disulfide bond" evidence="22">
    <location>
        <begin position="46"/>
        <end position="56"/>
    </location>
</feature>
<feature type="disulfide bond" evidence="22">
    <location>
        <begin position="690"/>
        <end position="699"/>
    </location>
</feature>
<feature type="repeat" description="ANK" evidence="21">
    <location>
        <begin position="1298"/>
        <end position="1330"/>
    </location>
</feature>
<dbReference type="SMART" id="SM00179">
    <property type="entry name" value="EGF_CA"/>
    <property type="match status" value="17"/>
</dbReference>
<feature type="repeat" description="ANK" evidence="21">
    <location>
        <begin position="1157"/>
        <end position="1189"/>
    </location>
</feature>
<dbReference type="OrthoDB" id="283575at2759"/>
<feature type="repeat" description="ANK" evidence="21">
    <location>
        <begin position="1265"/>
        <end position="1297"/>
    </location>
</feature>
<name>A0A158Q561_DRAME</name>
<dbReference type="Gene3D" id="3.30.300.320">
    <property type="match status" value="1"/>
</dbReference>
<dbReference type="WBParaSite" id="DME_0000655401-mRNA-1">
    <property type="protein sequence ID" value="DME_0000655401-mRNA-1"/>
    <property type="gene ID" value="DME_0000655401"/>
</dbReference>
<dbReference type="InterPro" id="IPR002110">
    <property type="entry name" value="Ankyrin_rpt"/>
</dbReference>
<feature type="region of interest" description="Disordered" evidence="23">
    <location>
        <begin position="1377"/>
        <end position="1434"/>
    </location>
</feature>
<dbReference type="PROSITE" id="PS00022">
    <property type="entry name" value="EGF_1"/>
    <property type="match status" value="15"/>
</dbReference>
<dbReference type="EMBL" id="UYYG01001187">
    <property type="protein sequence ID" value="VDN59692.1"/>
    <property type="molecule type" value="Genomic_DNA"/>
</dbReference>
<feature type="domain" description="EGF-like" evidence="24">
    <location>
        <begin position="449"/>
        <end position="485"/>
    </location>
</feature>
<feature type="disulfide bond" evidence="22">
    <location>
        <begin position="397"/>
        <end position="406"/>
    </location>
</feature>
<dbReference type="GO" id="GO:0007399">
    <property type="term" value="P:nervous system development"/>
    <property type="evidence" value="ECO:0007669"/>
    <property type="project" value="UniProtKB-ARBA"/>
</dbReference>
<reference evidence="26 28" key="2">
    <citation type="submission" date="2018-11" db="EMBL/GenBank/DDBJ databases">
        <authorList>
            <consortium name="Pathogen Informatics"/>
        </authorList>
    </citation>
    <scope>NUCLEOTIDE SEQUENCE [LARGE SCALE GENOMIC DNA]</scope>
</reference>
<dbReference type="Pfam" id="PF12661">
    <property type="entry name" value="hEGF"/>
    <property type="match status" value="3"/>
</dbReference>
<dbReference type="FunFam" id="2.10.25.10:FF:000117">
    <property type="entry name" value="Delta-like protein"/>
    <property type="match status" value="1"/>
</dbReference>
<keyword evidence="16 22" id="KW-1015">Disulfide bond</keyword>
<evidence type="ECO:0000256" key="12">
    <source>
        <dbReference type="ARBA" id="ARBA00022989"/>
    </source>
</evidence>
<dbReference type="SMART" id="SM00181">
    <property type="entry name" value="EGF"/>
    <property type="match status" value="18"/>
</dbReference>
<dbReference type="Pfam" id="PF07645">
    <property type="entry name" value="EGF_CA"/>
    <property type="match status" value="2"/>
</dbReference>
<dbReference type="InterPro" id="IPR036770">
    <property type="entry name" value="Ankyrin_rpt-contain_sf"/>
</dbReference>
<feature type="domain" description="EGF-like" evidence="24">
    <location>
        <begin position="95"/>
        <end position="132"/>
    </location>
</feature>
<evidence type="ECO:0000256" key="13">
    <source>
        <dbReference type="ARBA" id="ARBA00023015"/>
    </source>
</evidence>
<dbReference type="FunFam" id="2.10.25.10:FF:000123">
    <property type="entry name" value="Crumbs homolog 1 (Drosophila)"/>
    <property type="match status" value="1"/>
</dbReference>
<dbReference type="InterPro" id="IPR035993">
    <property type="entry name" value="Notch-like_dom_sf"/>
</dbReference>
<dbReference type="SMART" id="SM00248">
    <property type="entry name" value="ANK"/>
    <property type="match status" value="7"/>
</dbReference>
<dbReference type="PROSITE" id="PS50258">
    <property type="entry name" value="LNR"/>
    <property type="match status" value="1"/>
</dbReference>
<dbReference type="GO" id="GO:0005886">
    <property type="term" value="C:plasma membrane"/>
    <property type="evidence" value="ECO:0007669"/>
    <property type="project" value="UniProtKB-SubCell"/>
</dbReference>
<dbReference type="SUPFAM" id="SSF57196">
    <property type="entry name" value="EGF/Laminin"/>
    <property type="match status" value="15"/>
</dbReference>
<feature type="disulfide bond" evidence="22">
    <location>
        <begin position="30"/>
        <end position="39"/>
    </location>
</feature>
<evidence type="ECO:0000256" key="22">
    <source>
        <dbReference type="PROSITE-ProRule" id="PRU00076"/>
    </source>
</evidence>
<feature type="domain" description="EGF-like" evidence="24">
    <location>
        <begin position="283"/>
        <end position="321"/>
    </location>
</feature>
<keyword evidence="7" id="KW-0732">Signal</keyword>
<reference evidence="29" key="1">
    <citation type="submission" date="2016-04" db="UniProtKB">
        <authorList>
            <consortium name="WormBaseParasite"/>
        </authorList>
    </citation>
    <scope>IDENTIFICATION</scope>
</reference>
<evidence type="ECO:0000259" key="25">
    <source>
        <dbReference type="PROSITE" id="PS50258"/>
    </source>
</evidence>
<feature type="disulfide bond" evidence="22">
    <location>
        <begin position="252"/>
        <end position="269"/>
    </location>
</feature>
<dbReference type="PRINTS" id="PR01983">
    <property type="entry name" value="NOTCH"/>
</dbReference>
<dbReference type="InterPro" id="IPR000742">
    <property type="entry name" value="EGF"/>
</dbReference>
<evidence type="ECO:0000256" key="10">
    <source>
        <dbReference type="ARBA" id="ARBA00022837"/>
    </source>
</evidence>
<feature type="disulfide bond" evidence="22">
    <location>
        <begin position="83"/>
        <end position="92"/>
    </location>
</feature>
<keyword evidence="13" id="KW-0805">Transcription regulation</keyword>
<protein>
    <submittedName>
        <fullName evidence="29">Notch</fullName>
    </submittedName>
</protein>
<dbReference type="InterPro" id="IPR001881">
    <property type="entry name" value="EGF-like_Ca-bd_dom"/>
</dbReference>
<dbReference type="PANTHER" id="PTHR12916">
    <property type="entry name" value="CYTOCHROME C OXIDASE POLYPEPTIDE VIC-2"/>
    <property type="match status" value="1"/>
</dbReference>
<evidence type="ECO:0000256" key="5">
    <source>
        <dbReference type="ARBA" id="ARBA00022536"/>
    </source>
</evidence>
<dbReference type="FunFam" id="2.10.25.10:FF:000472">
    <property type="entry name" value="Uncharacterized protein, isoform A"/>
    <property type="match status" value="1"/>
</dbReference>
<dbReference type="InterPro" id="IPR000152">
    <property type="entry name" value="EGF-type_Asp/Asn_hydroxyl_site"/>
</dbReference>
<sequence>ENCELIDYCDDKPCSNGHCISIYNGFQCVCPQGLTGIRCENDVNECLMNPCGRGTCINGHMQMIFSRNPRNNGLLYGSYQCKCPAGFRGKRCDIPTNPCDSSVCENGGRCFPYRDNFYACECRPGFTGRHCEVNIDDCSGNVCMNGATCVDGEEGYTCLCLSGFSDIDECTMGNHLCLNGGTCINKAGGYKCICVNGWEGENCSINKDDCVDALCEAGSTCVDHVAKYTCECPPGRIGLFCHMDDPCLSNPCKAGSECETDTSNGKYICTCPKGYTGEDCSHDINECDMESTVCWNGGTCVNTPGSWYCLCPPGYTDSWCMTHIDQCKSNPCQNQGTCLDLGPTFKCVCMSGFDGDYCEVKCPEGFEGENCERKQFIGCNSSDCLNGGICFKGFCRCSIGYTGDRCEQKSDPCLFNGCSPNSVCVPSTNGINYRCECKTGFSGLDCRQEISQCAMNPCQHGGVCTDHTGGFICSCNAGYTGDRCQININDCAHNPCLNGGTCIDEVNSYSCHCFPPFDGDRCQYKLNPCSRNRCENGATCLIGSNYRNYTCDCRVGFGGNFCEMDVDECSMRNPCLNGGTCINTLGSYDCRCLEVPCLNGGKCVDEINGYHCVCLPGFTGRQCATNIDECEFSPCENGATCVDRINGFECVCRRGFSGIRCHKNDDDCQQGLCLNGGTCIDGVNAYRCRCQRGFTGKNCQYQVDLEQFNRTDILENEICVENDCAKKAKNGICDSVCNYFVCDYDGGDCSAGTKPFEKCASPSYCAHVFRDHKCDPICNEEECLFDGFDCDSSAERCEKLEFCTRHYRDGKCDVGCNNVGCAWDGGDCDEDQAKNITVSYVSFLYDLAALARNRNKLGQKLRASVRIRLSHGRPMIYPWNSEDGVGPMLEISSERMPGLSFNYKLHEKRSVKHILSGTMVVLTFDIAHCLKNDREDCFSDIVNVVSYLGAASAKEGLKDLGIPIYSARAEIHHKESTAPSPWTSVAICFVGLAIILVISSVLMMLQGRKRKVIHAHIWHPPPSDSKSSTANLDTYSINTSFFLNGCGNAKRMQVENVPVGIAHPNLYVDEDSQSFLKPKTEAMSPQSISWSPLHDEADELQPISTPIDNTFVNLKGRNGRTPLMQTASNQLKPEHYSIEDIKNLLAAGADIDIQDDHEDTALMLAVKTGRVKVVQYLLLAGADPTIVDERDRTTLHHAVAVQSIEIVRLLLDTQRINVDAIDIEHRTPLIICAMFDMMGPDIVLMLLKAKADVAFAGDKSSINYDGKTALHFAAQHCNITVIRVLVEHGANKDAQDHLDQTPLFLAASEGHLEAVELLIHLGASKEITDQKERSPRDIAAEKLHLDVVNFLDSTPVKRIPTVNISTSVTNFPAQRFKKGTRKTIVRPMPKKDPSPSFTASAQTSLNSLNPLTPPPSDGSNYSTTPSPNSLHPSLRGLTQSIQQEITSLQSSSVLMSPFSDHFNVNGCSPPLMISGVATAWQKAETMPLKCEEGSKLKSRVPYNQRFRQLYANQYNGQGTMNRSVAYHNV</sequence>
<keyword evidence="8" id="KW-0677">Repeat</keyword>
<dbReference type="GO" id="GO:0040024">
    <property type="term" value="P:dauer larval development"/>
    <property type="evidence" value="ECO:0007669"/>
    <property type="project" value="UniProtKB-ARBA"/>
</dbReference>
<feature type="domain" description="EGF-like" evidence="24">
    <location>
        <begin position="243"/>
        <end position="281"/>
    </location>
</feature>
<feature type="domain" description="EGF-like" evidence="24">
    <location>
        <begin position="664"/>
        <end position="700"/>
    </location>
</feature>
<dbReference type="InterPro" id="IPR018097">
    <property type="entry name" value="EGF_Ca-bd_CS"/>
</dbReference>
<keyword evidence="12" id="KW-1133">Transmembrane helix</keyword>
<dbReference type="GO" id="GO:0045597">
    <property type="term" value="P:positive regulation of cell differentiation"/>
    <property type="evidence" value="ECO:0007669"/>
    <property type="project" value="UniProtKB-ARBA"/>
</dbReference>
<feature type="disulfide bond" evidence="22">
    <location>
        <begin position="614"/>
        <end position="623"/>
    </location>
</feature>
<evidence type="ECO:0000313" key="28">
    <source>
        <dbReference type="Proteomes" id="UP000274756"/>
    </source>
</evidence>
<dbReference type="FunFam" id="2.10.25.10:FF:000004">
    <property type="entry name" value="Neurogenic locus notch 1"/>
    <property type="match status" value="1"/>
</dbReference>
<dbReference type="Gene3D" id="3.30.70.3310">
    <property type="match status" value="1"/>
</dbReference>
<feature type="domain" description="EGF-like" evidence="24">
    <location>
        <begin position="409"/>
        <end position="447"/>
    </location>
</feature>
<feature type="domain" description="LNR" evidence="25">
    <location>
        <begin position="759"/>
        <end position="797"/>
    </location>
</feature>
<keyword evidence="3" id="KW-0217">Developmental protein</keyword>
<dbReference type="GO" id="GO:0007219">
    <property type="term" value="P:Notch signaling pathway"/>
    <property type="evidence" value="ECO:0007669"/>
    <property type="project" value="UniProtKB-KW"/>
</dbReference>
<evidence type="ECO:0000313" key="27">
    <source>
        <dbReference type="Proteomes" id="UP000038040"/>
    </source>
</evidence>
<keyword evidence="10" id="KW-0106">Calcium</keyword>
<dbReference type="GO" id="GO:0043005">
    <property type="term" value="C:neuron projection"/>
    <property type="evidence" value="ECO:0007669"/>
    <property type="project" value="UniProtKB-ARBA"/>
</dbReference>
<feature type="repeat" description="ANK" evidence="21">
    <location>
        <begin position="1118"/>
        <end position="1156"/>
    </location>
</feature>
<dbReference type="PROSITE" id="PS50026">
    <property type="entry name" value="EGF_3"/>
    <property type="match status" value="17"/>
</dbReference>
<keyword evidence="18" id="KW-0804">Transcription</keyword>
<feature type="disulfide bond" evidence="22">
    <location>
        <begin position="271"/>
        <end position="280"/>
    </location>
</feature>
<dbReference type="GO" id="GO:0007435">
    <property type="term" value="P:salivary gland morphogenesis"/>
    <property type="evidence" value="ECO:0007669"/>
    <property type="project" value="UniProtKB-ARBA"/>
</dbReference>
<dbReference type="PROSITE" id="PS50297">
    <property type="entry name" value="ANK_REP_REGION"/>
    <property type="match status" value="3"/>
</dbReference>
<evidence type="ECO:0000259" key="24">
    <source>
        <dbReference type="PROSITE" id="PS50026"/>
    </source>
</evidence>
<feature type="disulfide bond" evidence="22">
    <location>
        <begin position="311"/>
        <end position="320"/>
    </location>
</feature>
<dbReference type="Pfam" id="PF12796">
    <property type="entry name" value="Ank_2"/>
    <property type="match status" value="2"/>
</dbReference>
<dbReference type="STRING" id="318479.A0A158Q561"/>
<dbReference type="Pfam" id="PF00008">
    <property type="entry name" value="EGF"/>
    <property type="match status" value="8"/>
</dbReference>
<feature type="domain" description="EGF-like" evidence="24">
    <location>
        <begin position="525"/>
        <end position="563"/>
    </location>
</feature>
<feature type="compositionally biased region" description="Polar residues" evidence="23">
    <location>
        <begin position="1417"/>
        <end position="1434"/>
    </location>
</feature>
<evidence type="ECO:0000256" key="23">
    <source>
        <dbReference type="SAM" id="MobiDB-lite"/>
    </source>
</evidence>
<dbReference type="FunFam" id="2.10.25.10:FF:000321">
    <property type="entry name" value="Protein delta homolog 1"/>
    <property type="match status" value="1"/>
</dbReference>
<proteinExistence type="predicted"/>
<keyword evidence="14 21" id="KW-0040">ANK repeat</keyword>
<feature type="domain" description="EGF-like" evidence="24">
    <location>
        <begin position="375"/>
        <end position="407"/>
    </location>
</feature>
<feature type="disulfide bond" evidence="22">
    <location>
        <begin position="194"/>
        <end position="203"/>
    </location>
</feature>
<evidence type="ECO:0000256" key="17">
    <source>
        <dbReference type="ARBA" id="ARBA00023159"/>
    </source>
</evidence>
<dbReference type="GO" id="GO:0061629">
    <property type="term" value="F:RNA polymerase II-specific DNA-binding transcription factor binding"/>
    <property type="evidence" value="ECO:0007669"/>
    <property type="project" value="UniProtKB-ARBA"/>
</dbReference>
<feature type="disulfide bond" evidence="22">
    <location>
        <begin position="652"/>
        <end position="661"/>
    </location>
</feature>
<evidence type="ECO:0000256" key="20">
    <source>
        <dbReference type="ARBA" id="ARBA00023242"/>
    </source>
</evidence>
<feature type="domain" description="EGF-like" evidence="24">
    <location>
        <begin position="134"/>
        <end position="165"/>
    </location>
</feature>
<feature type="domain" description="EGF-like" evidence="24">
    <location>
        <begin position="166"/>
        <end position="204"/>
    </location>
</feature>
<keyword evidence="20" id="KW-0539">Nucleus</keyword>
<dbReference type="SUPFAM" id="SSF48403">
    <property type="entry name" value="Ankyrin repeat"/>
    <property type="match status" value="1"/>
</dbReference>
<dbReference type="CDD" id="cd00054">
    <property type="entry name" value="EGF_CA"/>
    <property type="match status" value="12"/>
</dbReference>
<feature type="domain" description="EGF-like" evidence="24">
    <location>
        <begin position="591"/>
        <end position="624"/>
    </location>
</feature>
<dbReference type="PROSITE" id="PS01187">
    <property type="entry name" value="EGF_CA"/>
    <property type="match status" value="5"/>
</dbReference>
<keyword evidence="28" id="KW-1185">Reference proteome</keyword>
<keyword evidence="5 22" id="KW-0245">EGF-like domain</keyword>
<evidence type="ECO:0000256" key="14">
    <source>
        <dbReference type="ARBA" id="ARBA00023043"/>
    </source>
</evidence>
<keyword evidence="4" id="KW-1003">Cell membrane</keyword>
<dbReference type="SUPFAM" id="SSF90193">
    <property type="entry name" value="Notch domain"/>
    <property type="match status" value="3"/>
</dbReference>
<feature type="disulfide bond" evidence="22">
    <location>
        <begin position="122"/>
        <end position="131"/>
    </location>
</feature>
<feature type="disulfide bond" evidence="22">
    <location>
        <begin position="475"/>
        <end position="484"/>
    </location>
</feature>
<dbReference type="PANTHER" id="PTHR12916:SF4">
    <property type="entry name" value="UNINFLATABLE, ISOFORM C"/>
    <property type="match status" value="1"/>
</dbReference>
<dbReference type="GO" id="GO:0022611">
    <property type="term" value="P:dormancy process"/>
    <property type="evidence" value="ECO:0007669"/>
    <property type="project" value="UniProtKB-ARBA"/>
</dbReference>
<comment type="subcellular location">
    <subcellularLocation>
        <location evidence="2">Cell membrane</location>
        <topology evidence="2">Single-pass type I membrane protein</topology>
    </subcellularLocation>
    <subcellularLocation>
        <location evidence="1">Nucleus</location>
    </subcellularLocation>
</comment>
<evidence type="ECO:0000256" key="3">
    <source>
        <dbReference type="ARBA" id="ARBA00022473"/>
    </source>
</evidence>
<feature type="disulfide bond" evidence="22">
    <location>
        <begin position="232"/>
        <end position="241"/>
    </location>
</feature>
<feature type="domain" description="EGF-like" evidence="24">
    <location>
        <begin position="42"/>
        <end position="93"/>
    </location>
</feature>
<dbReference type="InterPro" id="IPR049883">
    <property type="entry name" value="NOTCH1_EGF-like"/>
</dbReference>
<feature type="disulfide bond" evidence="22">
    <location>
        <begin position="418"/>
        <end position="435"/>
    </location>
</feature>
<dbReference type="FunFam" id="2.10.25.10:FF:000038">
    <property type="entry name" value="Fibrillin 2"/>
    <property type="match status" value="1"/>
</dbReference>
<dbReference type="Proteomes" id="UP000038040">
    <property type="component" value="Unplaced"/>
</dbReference>
<dbReference type="FunFam" id="3.30.300.320:FF:000001">
    <property type="entry name" value="Neurogenic locus notch 1"/>
    <property type="match status" value="1"/>
</dbReference>
<feature type="disulfide bond" evidence="22">
    <location>
        <begin position="349"/>
        <end position="358"/>
    </location>
</feature>
<dbReference type="InterPro" id="IPR013032">
    <property type="entry name" value="EGF-like_CS"/>
</dbReference>
<keyword evidence="9" id="KW-0221">Differentiation</keyword>
<evidence type="ECO:0000313" key="29">
    <source>
        <dbReference type="WBParaSite" id="DME_0000655401-mRNA-1"/>
    </source>
</evidence>
<dbReference type="Gene3D" id="1.25.40.20">
    <property type="entry name" value="Ankyrin repeat-containing domain"/>
    <property type="match status" value="1"/>
</dbReference>
<dbReference type="GO" id="GO:0005509">
    <property type="term" value="F:calcium ion binding"/>
    <property type="evidence" value="ECO:0007669"/>
    <property type="project" value="InterPro"/>
</dbReference>
<evidence type="ECO:0000256" key="1">
    <source>
        <dbReference type="ARBA" id="ARBA00004123"/>
    </source>
</evidence>
<evidence type="ECO:0000256" key="2">
    <source>
        <dbReference type="ARBA" id="ARBA00004251"/>
    </source>
</evidence>
<evidence type="ECO:0000313" key="26">
    <source>
        <dbReference type="EMBL" id="VDN59692.1"/>
    </source>
</evidence>
<feature type="domain" description="EGF-like" evidence="24">
    <location>
        <begin position="626"/>
        <end position="662"/>
    </location>
</feature>
<feature type="disulfide bond" evidence="22">
    <location>
        <begin position="9"/>
        <end position="19"/>
    </location>
</feature>
<dbReference type="PROSITE" id="PS50088">
    <property type="entry name" value="ANK_REPEAT"/>
    <property type="match status" value="4"/>
</dbReference>
<dbReference type="Gene3D" id="2.10.25.10">
    <property type="entry name" value="Laminin"/>
    <property type="match status" value="18"/>
</dbReference>
<evidence type="ECO:0000256" key="9">
    <source>
        <dbReference type="ARBA" id="ARBA00022782"/>
    </source>
</evidence>
<feature type="disulfide bond" evidence="22">
    <location>
        <begin position="553"/>
        <end position="562"/>
    </location>
</feature>
<comment type="caution">
    <text evidence="22">Lacks conserved residue(s) required for the propagation of feature annotation.</text>
</comment>
<evidence type="ECO:0000256" key="16">
    <source>
        <dbReference type="ARBA" id="ARBA00023157"/>
    </source>
</evidence>
<dbReference type="FunFam" id="2.10.25.10:FF:000136">
    <property type="entry name" value="Neurogenic locus notch 1"/>
    <property type="match status" value="1"/>
</dbReference>
<evidence type="ECO:0000256" key="19">
    <source>
        <dbReference type="ARBA" id="ARBA00023180"/>
    </source>
</evidence>
<evidence type="ECO:0000256" key="7">
    <source>
        <dbReference type="ARBA" id="ARBA00022729"/>
    </source>
</evidence>
<dbReference type="GO" id="GO:0051093">
    <property type="term" value="P:negative regulation of developmental process"/>
    <property type="evidence" value="ECO:0007669"/>
    <property type="project" value="UniProtKB-ARBA"/>
</dbReference>
<dbReference type="GO" id="GO:0090575">
    <property type="term" value="C:RNA polymerase II transcription regulator complex"/>
    <property type="evidence" value="ECO:0007669"/>
    <property type="project" value="UniProtKB-ARBA"/>
</dbReference>
<feature type="domain" description="EGF-like" evidence="24">
    <location>
        <begin position="206"/>
        <end position="242"/>
    </location>
</feature>
<keyword evidence="15" id="KW-0472">Membrane</keyword>
<dbReference type="PROSITE" id="PS01186">
    <property type="entry name" value="EGF_2"/>
    <property type="match status" value="13"/>
</dbReference>
<dbReference type="GO" id="GO:0051239">
    <property type="term" value="P:regulation of multicellular organismal process"/>
    <property type="evidence" value="ECO:0007669"/>
    <property type="project" value="UniProtKB-ARBA"/>
</dbReference>
<dbReference type="InterPro" id="IPR000800">
    <property type="entry name" value="Notch_dom"/>
</dbReference>
<dbReference type="Pfam" id="PF07684">
    <property type="entry name" value="NODP"/>
    <property type="match status" value="1"/>
</dbReference>
<feature type="disulfide bond" evidence="22">
    <location>
        <begin position="513"/>
        <end position="522"/>
    </location>
</feature>
<evidence type="ECO:0000256" key="6">
    <source>
        <dbReference type="ARBA" id="ARBA00022692"/>
    </source>
</evidence>
<feature type="domain" description="EGF-like" evidence="24">
    <location>
        <begin position="323"/>
        <end position="359"/>
    </location>
</feature>
<dbReference type="SMART" id="SM01339">
    <property type="entry name" value="NODP"/>
    <property type="match status" value="1"/>
</dbReference>
<evidence type="ECO:0000256" key="4">
    <source>
        <dbReference type="ARBA" id="ARBA00022475"/>
    </source>
</evidence>
<evidence type="ECO:0000256" key="21">
    <source>
        <dbReference type="PROSITE-ProRule" id="PRU00023"/>
    </source>
</evidence>
<accession>A0A158Q561</accession>
<keyword evidence="6" id="KW-0812">Transmembrane</keyword>
<dbReference type="Pfam" id="PF00066">
    <property type="entry name" value="Notch"/>
    <property type="match status" value="3"/>
</dbReference>
<dbReference type="PROSITE" id="PS00010">
    <property type="entry name" value="ASX_HYDROXYL"/>
    <property type="match status" value="8"/>
</dbReference>
<feature type="disulfide bond" evidence="22">
    <location>
        <begin position="437"/>
        <end position="446"/>
    </location>
</feature>
<keyword evidence="17" id="KW-0010">Activator</keyword>
<feature type="domain" description="EGF-like" evidence="24">
    <location>
        <begin position="5"/>
        <end position="40"/>
    </location>
</feature>